<reference evidence="1" key="2">
    <citation type="journal article" date="2021" name="PeerJ">
        <title>Extensive microbial diversity within the chicken gut microbiome revealed by metagenomics and culture.</title>
        <authorList>
            <person name="Gilroy R."/>
            <person name="Ravi A."/>
            <person name="Getino M."/>
            <person name="Pursley I."/>
            <person name="Horton D.L."/>
            <person name="Alikhan N.F."/>
            <person name="Baker D."/>
            <person name="Gharbi K."/>
            <person name="Hall N."/>
            <person name="Watson M."/>
            <person name="Adriaenssens E.M."/>
            <person name="Foster-Nyarko E."/>
            <person name="Jarju S."/>
            <person name="Secka A."/>
            <person name="Antonio M."/>
            <person name="Oren A."/>
            <person name="Chaudhuri R.R."/>
            <person name="La Ragione R."/>
            <person name="Hildebrand F."/>
            <person name="Pallen M.J."/>
        </authorList>
    </citation>
    <scope>NUCLEOTIDE SEQUENCE</scope>
    <source>
        <strain evidence="1">ChiGjej1B1-24693</strain>
    </source>
</reference>
<dbReference type="AlphaFoldDB" id="A0A9D1GW38"/>
<gene>
    <name evidence="1" type="ORF">IAA98_03285</name>
</gene>
<accession>A0A9D1GW38</accession>
<sequence length="479" mass="51574">MVTIGARHAVPAFHGLAGVVVGDVTPPVGIRARNWGPATWDAATGVHRPMVLTAVALADEDAPRDPVVMVGVDATWWRRVDDERRCRDHVLQASGLSPERLLISLSHTHAGPVICSADRDLPGGEHLDVYLGELARTIADAVRRAIAALAPAVLEWAHSRCDLASNRELLLEDGCGAGPRPVVGYNPVTDDPADDTVLVGRLSGLASDGTASPLATIVNYACHPTTLAWQNSLISPDWVAGMRELVEESTGAPLAFVQGASGELAPRQQYVGDTAVAEQHGRQVGHAVLSALESLPPVGTDLELTGVVESGAPLAIWEPRSRTEASSLRTVQVLNEAVELDLQPLPGLDELAEQWADIDPRSREERLQRARNLRDDYVLGPTVQHPVWAWRIGTALLIAHPGEAYSRLQRTVRHHVGDFPVLVANLTNGPGFVYLPTQQAYEVNAYQAWQTPLAPGSLERLEAHASTLLDRLIGTEVTR</sequence>
<name>A0A9D1GW38_9ACTN</name>
<protein>
    <recommendedName>
        <fullName evidence="3">Neutral/alkaline non-lysosomal ceramidase N-terminal domain-containing protein</fullName>
    </recommendedName>
</protein>
<evidence type="ECO:0008006" key="3">
    <source>
        <dbReference type="Google" id="ProtNLM"/>
    </source>
</evidence>
<dbReference type="EMBL" id="DVLP01000091">
    <property type="protein sequence ID" value="HIT74586.1"/>
    <property type="molecule type" value="Genomic_DNA"/>
</dbReference>
<reference evidence="1" key="1">
    <citation type="submission" date="2020-10" db="EMBL/GenBank/DDBJ databases">
        <authorList>
            <person name="Gilroy R."/>
        </authorList>
    </citation>
    <scope>NUCLEOTIDE SEQUENCE</scope>
    <source>
        <strain evidence="1">ChiGjej1B1-24693</strain>
    </source>
</reference>
<proteinExistence type="predicted"/>
<dbReference type="Proteomes" id="UP000886842">
    <property type="component" value="Unassembled WGS sequence"/>
</dbReference>
<comment type="caution">
    <text evidence="1">The sequence shown here is derived from an EMBL/GenBank/DDBJ whole genome shotgun (WGS) entry which is preliminary data.</text>
</comment>
<organism evidence="1 2">
    <name type="scientific">Candidatus Avipropionibacterium avicola</name>
    <dbReference type="NCBI Taxonomy" id="2840701"/>
    <lineage>
        <taxon>Bacteria</taxon>
        <taxon>Bacillati</taxon>
        <taxon>Actinomycetota</taxon>
        <taxon>Actinomycetes</taxon>
        <taxon>Propionibacteriales</taxon>
        <taxon>Propionibacteriaceae</taxon>
        <taxon>Propionibacteriaceae incertae sedis</taxon>
        <taxon>Candidatus Avipropionibacterium</taxon>
    </lineage>
</organism>
<evidence type="ECO:0000313" key="2">
    <source>
        <dbReference type="Proteomes" id="UP000886842"/>
    </source>
</evidence>
<evidence type="ECO:0000313" key="1">
    <source>
        <dbReference type="EMBL" id="HIT74586.1"/>
    </source>
</evidence>